<reference evidence="3" key="2">
    <citation type="submission" date="2022-11" db="EMBL/GenBank/DDBJ databases">
        <title>Draft genome sequence of Sellimonas catena strain 18CBH55.</title>
        <authorList>
            <person name="Atsushi H."/>
            <person name="Moriya O."/>
            <person name="Mitsuo S."/>
        </authorList>
    </citation>
    <scope>NUCLEOTIDE SEQUENCE</scope>
    <source>
        <strain evidence="3">18CBH55</strain>
    </source>
</reference>
<reference evidence="3" key="3">
    <citation type="journal article" date="2023" name="Int. J. Syst. Evol. Microbiol.">
        <title>Sellimonas catena sp. nov., isolated from human faeces.</title>
        <authorList>
            <person name="Hisatomi A."/>
            <person name="Ohkuma M."/>
            <person name="Sakamoto M."/>
        </authorList>
    </citation>
    <scope>NUCLEOTIDE SEQUENCE</scope>
    <source>
        <strain evidence="3">18CBH55</strain>
    </source>
</reference>
<dbReference type="InterPro" id="IPR025827">
    <property type="entry name" value="Zn_ribbon_recom_dom"/>
</dbReference>
<dbReference type="Gene3D" id="3.40.50.1390">
    <property type="entry name" value="Resolvase, N-terminal catalytic domain"/>
    <property type="match status" value="1"/>
</dbReference>
<protein>
    <submittedName>
        <fullName evidence="3">Serine recombinase</fullName>
    </submittedName>
</protein>
<evidence type="ECO:0000313" key="3">
    <source>
        <dbReference type="EMBL" id="GLG88681.1"/>
    </source>
</evidence>
<dbReference type="CDD" id="cd00338">
    <property type="entry name" value="Ser_Recombinase"/>
    <property type="match status" value="1"/>
</dbReference>
<dbReference type="Proteomes" id="UP001145094">
    <property type="component" value="Unassembled WGS sequence"/>
</dbReference>
<dbReference type="InterPro" id="IPR011109">
    <property type="entry name" value="DNA_bind_recombinase_dom"/>
</dbReference>
<dbReference type="Pfam" id="PF13408">
    <property type="entry name" value="Zn_ribbon_recom"/>
    <property type="match status" value="1"/>
</dbReference>
<dbReference type="InterPro" id="IPR050639">
    <property type="entry name" value="SSR_resolvase"/>
</dbReference>
<feature type="domain" description="Recombinase" evidence="2">
    <location>
        <begin position="165"/>
        <end position="297"/>
    </location>
</feature>
<dbReference type="AlphaFoldDB" id="A0A9W6C8M8"/>
<dbReference type="Gene3D" id="3.90.1750.20">
    <property type="entry name" value="Putative Large Serine Recombinase, Chain B, Domain 2"/>
    <property type="match status" value="1"/>
</dbReference>
<dbReference type="PROSITE" id="PS51736">
    <property type="entry name" value="RECOMBINASES_3"/>
    <property type="match status" value="1"/>
</dbReference>
<evidence type="ECO:0000259" key="2">
    <source>
        <dbReference type="PROSITE" id="PS51737"/>
    </source>
</evidence>
<evidence type="ECO:0000259" key="1">
    <source>
        <dbReference type="PROSITE" id="PS51736"/>
    </source>
</evidence>
<dbReference type="InterPro" id="IPR036162">
    <property type="entry name" value="Resolvase-like_N_sf"/>
</dbReference>
<proteinExistence type="predicted"/>
<accession>A0A9W6C8M8</accession>
<evidence type="ECO:0000313" key="4">
    <source>
        <dbReference type="Proteomes" id="UP001145094"/>
    </source>
</evidence>
<sequence>MNKEKKIKVYTYTRVSTAMQVDGYSLDAQKTKMKAYADYNDYEIVGEYEDAGKSGKSIEGRAQFGQMMEDIKSGKDGVSYVLVFKLSRFGRNAADVLSSLQVMQDFGVNLVCVEDGIDSSKDAGKLMISVLSAVAEIERENIRVQTMEGRIQKAREGRWNGGFAPYGYQLVDGKLLINEEEAEAIRVIYDQYVHTDIGANGIAKYLENHGIRKIPRQNGKNPLFDAHLIRLILKNPVYCGKIAYGRRKMEKVRGTRNEYKLVEQDNYLLADGLHEPIISEEVWQAAQVKLLAQAKKYEHVNRGKDEHVHLLSGIVKCPVCGAGMYGNKSIKHKADGTKYKDFYYYGCKHRSMIRGHKCDYKKQIREELLDDAVAEVIVKLVSNPKFAAMMQEKINTKVDTTAIDQEIANYEKQLRQHYSVKAKLAEEIDSLDPDDRHYVRRKADLDDRLYRMYDKIEDTESLLIAARAKKQAIEAEKLTGDNIYKVLIYFEKLYGVMNEAERRQLIEALISEIQIYPERQPNGQWLKSIKFKLPIIEEDMSISLDNEEQVETVVKLCRKIKASGK</sequence>
<dbReference type="GO" id="GO:0000150">
    <property type="term" value="F:DNA strand exchange activity"/>
    <property type="evidence" value="ECO:0007669"/>
    <property type="project" value="InterPro"/>
</dbReference>
<name>A0A9W6C8M8_9FIRM</name>
<reference evidence="3" key="1">
    <citation type="submission" date="2022-11" db="EMBL/GenBank/DDBJ databases">
        <title>Draft genome sequence of Sellimonas catena strain 18CBH55.</title>
        <authorList>
            <person name="Hisatomi A."/>
            <person name="Ohkuma M."/>
            <person name="Sakamoto M."/>
        </authorList>
    </citation>
    <scope>NUCLEOTIDE SEQUENCE</scope>
    <source>
        <strain evidence="3">18CBH55</strain>
    </source>
</reference>
<dbReference type="Pfam" id="PF00239">
    <property type="entry name" value="Resolvase"/>
    <property type="match status" value="1"/>
</dbReference>
<dbReference type="InterPro" id="IPR006119">
    <property type="entry name" value="Resolv_N"/>
</dbReference>
<dbReference type="Pfam" id="PF07508">
    <property type="entry name" value="Recombinase"/>
    <property type="match status" value="1"/>
</dbReference>
<dbReference type="GO" id="GO:0003677">
    <property type="term" value="F:DNA binding"/>
    <property type="evidence" value="ECO:0007669"/>
    <property type="project" value="InterPro"/>
</dbReference>
<comment type="caution">
    <text evidence="3">The sequence shown here is derived from an EMBL/GenBank/DDBJ whole genome shotgun (WGS) entry which is preliminary data.</text>
</comment>
<feature type="domain" description="Resolvase/invertase-type recombinase catalytic" evidence="1">
    <location>
        <begin position="8"/>
        <end position="157"/>
    </location>
</feature>
<gene>
    <name evidence="3" type="primary">ccrB_1</name>
    <name evidence="3" type="ORF">Selli2_01070</name>
</gene>
<dbReference type="PANTHER" id="PTHR30461">
    <property type="entry name" value="DNA-INVERTASE FROM LAMBDOID PROPHAGE"/>
    <property type="match status" value="1"/>
</dbReference>
<dbReference type="RefSeq" id="WP_281844202.1">
    <property type="nucleotide sequence ID" value="NZ_BSCH01000001.1"/>
</dbReference>
<dbReference type="EMBL" id="BSCH01000001">
    <property type="protein sequence ID" value="GLG88681.1"/>
    <property type="molecule type" value="Genomic_DNA"/>
</dbReference>
<dbReference type="InterPro" id="IPR038109">
    <property type="entry name" value="DNA_bind_recomb_sf"/>
</dbReference>
<dbReference type="PANTHER" id="PTHR30461:SF23">
    <property type="entry name" value="DNA RECOMBINASE-RELATED"/>
    <property type="match status" value="1"/>
</dbReference>
<dbReference type="SMART" id="SM00857">
    <property type="entry name" value="Resolvase"/>
    <property type="match status" value="1"/>
</dbReference>
<organism evidence="3 4">
    <name type="scientific">Sellimonas catena</name>
    <dbReference type="NCBI Taxonomy" id="2994035"/>
    <lineage>
        <taxon>Bacteria</taxon>
        <taxon>Bacillati</taxon>
        <taxon>Bacillota</taxon>
        <taxon>Clostridia</taxon>
        <taxon>Lachnospirales</taxon>
        <taxon>Lachnospiraceae</taxon>
        <taxon>Sellimonas</taxon>
    </lineage>
</organism>
<dbReference type="SUPFAM" id="SSF53041">
    <property type="entry name" value="Resolvase-like"/>
    <property type="match status" value="1"/>
</dbReference>
<dbReference type="PROSITE" id="PS51737">
    <property type="entry name" value="RECOMBINASE_DNA_BIND"/>
    <property type="match status" value="1"/>
</dbReference>